<dbReference type="GO" id="GO:0003955">
    <property type="term" value="F:NAD(P)H dehydrogenase (quinone) activity"/>
    <property type="evidence" value="ECO:0007669"/>
    <property type="project" value="TreeGrafter"/>
</dbReference>
<evidence type="ECO:0000256" key="5">
    <source>
        <dbReference type="ARBA" id="ARBA00022857"/>
    </source>
</evidence>
<comment type="cofactor">
    <cofactor evidence="1">
        <name>FAD</name>
        <dbReference type="ChEBI" id="CHEBI:57692"/>
    </cofactor>
</comment>
<dbReference type="PANTHER" id="PTHR42913:SF4">
    <property type="entry name" value="ALTERNATIVE NAD(P)H-UBIQUINONE OXIDOREDUCTASE C1, CHLOROPLASTIC_MITOCHONDRIAL"/>
    <property type="match status" value="1"/>
</dbReference>
<feature type="domain" description="FAD/NAD(P)-binding" evidence="9">
    <location>
        <begin position="7"/>
        <end position="312"/>
    </location>
</feature>
<dbReference type="PANTHER" id="PTHR42913">
    <property type="entry name" value="APOPTOSIS-INDUCING FACTOR 1"/>
    <property type="match status" value="1"/>
</dbReference>
<comment type="similarity">
    <text evidence="2">Belongs to the NADH dehydrogenase family.</text>
</comment>
<sequence length="401" mass="44278">MTQQPIRICILGGGFGGLYTALRLSQMPWTSQNRPEIVLVDKSDRFLFLPLLYELISDELQTWEIAPQFQDLLAGSGVQFCQSKVVEINSEEKVVHLQGGSTLTYDYLVVSFGGETPTEIVPGASEVTYQFRSITDAYRLKDRLQTLKNSGSEKIRVAIVGAGYTGVELACKIADVLGEAGRVRLIDMSDRILAQATEYNREAAQKALEARGVWVDLETTVSDLKSDSLDLTYKGTTDTIPVDMIVWTVGMKVAEVIQALPFKKNPRGQVYVTPTLQVIDHPEIFALGDAADCKDAEGQQVPTTAQVALQQADYAGWNLWAVIADKPLLPFRYTHLGEMMTLGTDTATITAMGITLNGAPASVIRKLLYLYRMPTLEHQLRVGLNWAVKPLYSLLSALERL</sequence>
<evidence type="ECO:0000313" key="10">
    <source>
        <dbReference type="EMBL" id="HFM96855.1"/>
    </source>
</evidence>
<dbReference type="InterPro" id="IPR036188">
    <property type="entry name" value="FAD/NAD-bd_sf"/>
</dbReference>
<evidence type="ECO:0000256" key="4">
    <source>
        <dbReference type="ARBA" id="ARBA00022827"/>
    </source>
</evidence>
<accession>A0A7C3PDB3</accession>
<keyword evidence="4" id="KW-0274">FAD</keyword>
<dbReference type="EMBL" id="DSRU01000048">
    <property type="protein sequence ID" value="HFM96855.1"/>
    <property type="molecule type" value="Genomic_DNA"/>
</dbReference>
<dbReference type="GO" id="GO:0019646">
    <property type="term" value="P:aerobic electron transport chain"/>
    <property type="evidence" value="ECO:0007669"/>
    <property type="project" value="TreeGrafter"/>
</dbReference>
<evidence type="ECO:0000256" key="3">
    <source>
        <dbReference type="ARBA" id="ARBA00022630"/>
    </source>
</evidence>
<name>A0A7C3PDB3_9CYAN</name>
<evidence type="ECO:0000256" key="8">
    <source>
        <dbReference type="ARBA" id="ARBA00066844"/>
    </source>
</evidence>
<keyword evidence="6" id="KW-0560">Oxidoreductase</keyword>
<evidence type="ECO:0000256" key="2">
    <source>
        <dbReference type="ARBA" id="ARBA00005272"/>
    </source>
</evidence>
<organism evidence="10">
    <name type="scientific">Oscillatoriales cyanobacterium SpSt-418</name>
    <dbReference type="NCBI Taxonomy" id="2282169"/>
    <lineage>
        <taxon>Bacteria</taxon>
        <taxon>Bacillati</taxon>
        <taxon>Cyanobacteriota</taxon>
        <taxon>Cyanophyceae</taxon>
        <taxon>Oscillatoriophycideae</taxon>
        <taxon>Oscillatoriales</taxon>
    </lineage>
</organism>
<dbReference type="PRINTS" id="PR00368">
    <property type="entry name" value="FADPNR"/>
</dbReference>
<evidence type="ECO:0000256" key="1">
    <source>
        <dbReference type="ARBA" id="ARBA00001974"/>
    </source>
</evidence>
<dbReference type="FunFam" id="3.50.50.100:FF:000010">
    <property type="entry name" value="Alternative NAD(P)H-ubiquinone oxidoreductase C1, chloroplastic/mitochondrial"/>
    <property type="match status" value="1"/>
</dbReference>
<evidence type="ECO:0000256" key="7">
    <source>
        <dbReference type="ARBA" id="ARBA00052971"/>
    </source>
</evidence>
<dbReference type="EC" id="1.6.5.12" evidence="8"/>
<dbReference type="PRINTS" id="PR00411">
    <property type="entry name" value="PNDRDTASEI"/>
</dbReference>
<dbReference type="InterPro" id="IPR051169">
    <property type="entry name" value="NADH-Q_oxidoreductase"/>
</dbReference>
<keyword evidence="5" id="KW-0521">NADP</keyword>
<keyword evidence="3" id="KW-0285">Flavoprotein</keyword>
<evidence type="ECO:0000256" key="6">
    <source>
        <dbReference type="ARBA" id="ARBA00023002"/>
    </source>
</evidence>
<comment type="catalytic activity">
    <reaction evidence="7">
        <text>demethylphylloquinone + NADPH + H(+) = demethylphylloquinol + NADP(+)</text>
        <dbReference type="Rhea" id="RHEA:47744"/>
        <dbReference type="ChEBI" id="CHEBI:15378"/>
        <dbReference type="ChEBI" id="CHEBI:31087"/>
        <dbReference type="ChEBI" id="CHEBI:57783"/>
        <dbReference type="ChEBI" id="CHEBI:58349"/>
        <dbReference type="ChEBI" id="CHEBI:87844"/>
        <dbReference type="EC" id="1.6.5.12"/>
    </reaction>
</comment>
<dbReference type="InterPro" id="IPR023753">
    <property type="entry name" value="FAD/NAD-binding_dom"/>
</dbReference>
<dbReference type="Pfam" id="PF07992">
    <property type="entry name" value="Pyr_redox_2"/>
    <property type="match status" value="1"/>
</dbReference>
<dbReference type="SUPFAM" id="SSF51905">
    <property type="entry name" value="FAD/NAD(P)-binding domain"/>
    <property type="match status" value="2"/>
</dbReference>
<reference evidence="10" key="1">
    <citation type="journal article" date="2020" name="mSystems">
        <title>Genome- and Community-Level Interaction Insights into Carbon Utilization and Element Cycling Functions of Hydrothermarchaeota in Hydrothermal Sediment.</title>
        <authorList>
            <person name="Zhou Z."/>
            <person name="Liu Y."/>
            <person name="Xu W."/>
            <person name="Pan J."/>
            <person name="Luo Z.H."/>
            <person name="Li M."/>
        </authorList>
    </citation>
    <scope>NUCLEOTIDE SEQUENCE [LARGE SCALE GENOMIC DNA]</scope>
    <source>
        <strain evidence="10">SpSt-418</strain>
    </source>
</reference>
<dbReference type="Gene3D" id="3.50.50.100">
    <property type="match status" value="1"/>
</dbReference>
<comment type="caution">
    <text evidence="10">The sequence shown here is derived from an EMBL/GenBank/DDBJ whole genome shotgun (WGS) entry which is preliminary data.</text>
</comment>
<evidence type="ECO:0000259" key="9">
    <source>
        <dbReference type="Pfam" id="PF07992"/>
    </source>
</evidence>
<protein>
    <recommendedName>
        <fullName evidence="8">demethylphylloquinone reductase</fullName>
        <ecNumber evidence="8">1.6.5.12</ecNumber>
    </recommendedName>
</protein>
<proteinExistence type="inferred from homology"/>
<dbReference type="AlphaFoldDB" id="A0A7C3PDB3"/>
<gene>
    <name evidence="10" type="ORF">ENR64_03645</name>
</gene>